<organism evidence="9 10">
    <name type="scientific">Caproicibacter fermentans</name>
    <dbReference type="NCBI Taxonomy" id="2576756"/>
    <lineage>
        <taxon>Bacteria</taxon>
        <taxon>Bacillati</taxon>
        <taxon>Bacillota</taxon>
        <taxon>Clostridia</taxon>
        <taxon>Eubacteriales</taxon>
        <taxon>Acutalibacteraceae</taxon>
        <taxon>Caproicibacter</taxon>
    </lineage>
</organism>
<feature type="domain" description="AMP-binding enzyme C-terminal" evidence="8">
    <location>
        <begin position="416"/>
        <end position="491"/>
    </location>
</feature>
<evidence type="ECO:0000313" key="9">
    <source>
        <dbReference type="EMBL" id="QNK42250.1"/>
    </source>
</evidence>
<keyword evidence="3" id="KW-0547">Nucleotide-binding</keyword>
<dbReference type="PROSITE" id="PS00455">
    <property type="entry name" value="AMP_BINDING"/>
    <property type="match status" value="1"/>
</dbReference>
<dbReference type="InterPro" id="IPR020845">
    <property type="entry name" value="AMP-binding_CS"/>
</dbReference>
<comment type="function">
    <text evidence="5">Catalyzes the first step in the D-alanylation of lipoteichoic acid (LTA), the activation of D-alanine and its transfer onto the D-alanyl carrier protein (Dcp) DltC. In an ATP-dependent two-step reaction, forms a high energy D-alanyl-AMP intermediate, followed by transfer of the D-alanyl residue as a thiol ester to the phosphopantheinyl prosthetic group of the Dcp. D-alanylation of LTA plays an important role in modulating the properties of the cell wall in Gram-positive bacteria, influencing the net charge of the cell wall.</text>
</comment>
<dbReference type="AlphaFoldDB" id="A0A7G8TF59"/>
<dbReference type="EC" id="6.1.1.13" evidence="9"/>
<dbReference type="PANTHER" id="PTHR45398">
    <property type="match status" value="1"/>
</dbReference>
<dbReference type="Pfam" id="PF13193">
    <property type="entry name" value="AMP-binding_C"/>
    <property type="match status" value="1"/>
</dbReference>
<dbReference type="InterPro" id="IPR025110">
    <property type="entry name" value="AMP-bd_C"/>
</dbReference>
<evidence type="ECO:0000313" key="10">
    <source>
        <dbReference type="Proteomes" id="UP000515909"/>
    </source>
</evidence>
<evidence type="ECO:0000256" key="3">
    <source>
        <dbReference type="ARBA" id="ARBA00022741"/>
    </source>
</evidence>
<dbReference type="RefSeq" id="WP_187037689.1">
    <property type="nucleotide sequence ID" value="NZ_CP060286.1"/>
</dbReference>
<gene>
    <name evidence="9" type="primary">dltA</name>
    <name evidence="9" type="ORF">HCR03_08600</name>
</gene>
<evidence type="ECO:0000259" key="8">
    <source>
        <dbReference type="Pfam" id="PF13193"/>
    </source>
</evidence>
<dbReference type="Pfam" id="PF00501">
    <property type="entry name" value="AMP-binding"/>
    <property type="match status" value="1"/>
</dbReference>
<dbReference type="PANTHER" id="PTHR45398:SF1">
    <property type="entry name" value="ENZYME, PUTATIVE (JCVI)-RELATED"/>
    <property type="match status" value="1"/>
</dbReference>
<evidence type="ECO:0000256" key="5">
    <source>
        <dbReference type="ARBA" id="ARBA00054605"/>
    </source>
</evidence>
<dbReference type="Gene3D" id="3.40.50.12780">
    <property type="entry name" value="N-terminal domain of ligase-like"/>
    <property type="match status" value="1"/>
</dbReference>
<protein>
    <submittedName>
        <fullName evidence="9">D-alanine--poly(Phosphoribitol) ligase subunit DltA</fullName>
        <ecNumber evidence="9">6.1.1.13</ecNumber>
    </submittedName>
</protein>
<dbReference type="Gene3D" id="3.30.300.30">
    <property type="match status" value="1"/>
</dbReference>
<dbReference type="GO" id="GO:0005524">
    <property type="term" value="F:ATP binding"/>
    <property type="evidence" value="ECO:0007669"/>
    <property type="project" value="UniProtKB-KW"/>
</dbReference>
<dbReference type="InterPro" id="IPR000873">
    <property type="entry name" value="AMP-dep_synth/lig_dom"/>
</dbReference>
<comment type="similarity">
    <text evidence="6">Belongs to the ATP-dependent AMP-binding enzyme family. DltA subfamily.</text>
</comment>
<evidence type="ECO:0000259" key="7">
    <source>
        <dbReference type="Pfam" id="PF00501"/>
    </source>
</evidence>
<dbReference type="InterPro" id="IPR042099">
    <property type="entry name" value="ANL_N_sf"/>
</dbReference>
<evidence type="ECO:0000256" key="2">
    <source>
        <dbReference type="ARBA" id="ARBA00022598"/>
    </source>
</evidence>
<dbReference type="FunFam" id="3.30.300.30:FF:000012">
    <property type="entry name" value="D-alanine--D-alanyl carrier protein ligase"/>
    <property type="match status" value="1"/>
</dbReference>
<evidence type="ECO:0000256" key="6">
    <source>
        <dbReference type="ARBA" id="ARBA00061336"/>
    </source>
</evidence>
<keyword evidence="4" id="KW-0067">ATP-binding</keyword>
<dbReference type="NCBIfam" id="NF003417">
    <property type="entry name" value="PRK04813.1"/>
    <property type="match status" value="1"/>
</dbReference>
<evidence type="ECO:0000256" key="4">
    <source>
        <dbReference type="ARBA" id="ARBA00022840"/>
    </source>
</evidence>
<sequence>MWLLNQLKGYSTFDNTAIIYRDNNISYRDLWERSEQLACFINNEAKTNNPIVIYGNKEIDITVVMIACLKAGKAYVPVDTIFPKERLLRITDMTETELVFNFSDTDIVSDDFKTVNATWLATICSKYRNRVISSDNWVKPEDNCYILFTSGSTGLPKGVQIKRKNIENFVSWFQEYCKIDGDDHVVLNQISYSFDVSVISLYVYLAMGKTLFNIDKAMLEDIRILFSYLRKSEISVWISTPTFLEICSFDASFNADMLPKLKKVILAGEVLTKNLVNTLNGKFNRLEIINGYGPTEGTVLLTACRITQSMLDDKKDLPIGYLLPNSVYRLVDDNGEEVKDGGTGELIVVSDSISEGYYKNPEQTHQSFFKTKSGQMGYKTGDMAFVQDKLFYYVGRFDFQIKLNGFRIELGDISNNLNKINFVSNSVVLPVIRNGRINSLTAFVTLNGRTEASNIKIGIKIKQELKNLIPSYMIPKKIVILDQFPLNSNGKIDRKKLMENI</sequence>
<keyword evidence="1" id="KW-0963">Cytoplasm</keyword>
<dbReference type="SUPFAM" id="SSF56801">
    <property type="entry name" value="Acetyl-CoA synthetase-like"/>
    <property type="match status" value="1"/>
</dbReference>
<dbReference type="EMBL" id="CP060286">
    <property type="protein sequence ID" value="QNK42250.1"/>
    <property type="molecule type" value="Genomic_DNA"/>
</dbReference>
<feature type="domain" description="AMP-dependent synthetase/ligase" evidence="7">
    <location>
        <begin position="14"/>
        <end position="358"/>
    </location>
</feature>
<accession>A0A7G8TF59</accession>
<name>A0A7G8TF59_9FIRM</name>
<reference evidence="9 10" key="1">
    <citation type="submission" date="2020-08" db="EMBL/GenBank/DDBJ databases">
        <title>The isolate Caproiciproducens sp. 7D4C2 produces n-caproate at mildly acidic conditions from hexoses: genome and rBOX comparison with related strains and chain-elongating bacteria.</title>
        <authorList>
            <person name="Esquivel-Elizondo S."/>
            <person name="Bagci C."/>
            <person name="Temovska M."/>
            <person name="Jeon B.S."/>
            <person name="Bessarab I."/>
            <person name="Williams R.B.H."/>
            <person name="Huson D.H."/>
            <person name="Angenent L.T."/>
        </authorList>
    </citation>
    <scope>NUCLEOTIDE SEQUENCE [LARGE SCALE GENOMIC DNA]</scope>
    <source>
        <strain evidence="9 10">7D4C2</strain>
    </source>
</reference>
<dbReference type="GO" id="GO:0016874">
    <property type="term" value="F:ligase activity"/>
    <property type="evidence" value="ECO:0007669"/>
    <property type="project" value="UniProtKB-KW"/>
</dbReference>
<keyword evidence="2 9" id="KW-0436">Ligase</keyword>
<dbReference type="InterPro" id="IPR045851">
    <property type="entry name" value="AMP-bd_C_sf"/>
</dbReference>
<dbReference type="KEGG" id="cfem:HCR03_08600"/>
<evidence type="ECO:0000256" key="1">
    <source>
        <dbReference type="ARBA" id="ARBA00022490"/>
    </source>
</evidence>
<dbReference type="Proteomes" id="UP000515909">
    <property type="component" value="Chromosome"/>
</dbReference>
<proteinExistence type="inferred from homology"/>